<accession>A0A6P0FG19</accession>
<evidence type="ECO:0000313" key="2">
    <source>
        <dbReference type="Proteomes" id="UP000471082"/>
    </source>
</evidence>
<dbReference type="PANTHER" id="PTHR47515:SF2">
    <property type="entry name" value="INTEGRASE CORE DOMAIN PROTEIN"/>
    <property type="match status" value="1"/>
</dbReference>
<dbReference type="AlphaFoldDB" id="A0A6P0FG19"/>
<protein>
    <recommendedName>
        <fullName evidence="3">Transposase</fullName>
    </recommendedName>
</protein>
<organism evidence="1 2">
    <name type="scientific">Xanthomonas perforans</name>
    <dbReference type="NCBI Taxonomy" id="442694"/>
    <lineage>
        <taxon>Bacteria</taxon>
        <taxon>Pseudomonadati</taxon>
        <taxon>Pseudomonadota</taxon>
        <taxon>Gammaproteobacteria</taxon>
        <taxon>Lysobacterales</taxon>
        <taxon>Lysobacteraceae</taxon>
        <taxon>Xanthomonas</taxon>
    </lineage>
</organism>
<gene>
    <name evidence="1" type="ORF">G3W61_07980</name>
</gene>
<dbReference type="Proteomes" id="UP000471082">
    <property type="component" value="Unassembled WGS sequence"/>
</dbReference>
<reference evidence="1 2" key="1">
    <citation type="submission" date="2019-11" db="EMBL/GenBank/DDBJ databases">
        <title>Genome-resolved metagenomics to study the prevalence of co-infection and intraspecific heterogeneity among plant pathogen metapopulations.</title>
        <authorList>
            <person name="Newberry E."/>
            <person name="Bhandari R."/>
            <person name="Kemble J."/>
            <person name="Sikora E."/>
            <person name="Potnis N."/>
        </authorList>
    </citation>
    <scope>NUCLEOTIDE SEQUENCE [LARGE SCALE GENOMIC DNA]</scope>
    <source>
        <strain evidence="1">Xp_Tom_Tuscaloosa_18b</strain>
    </source>
</reference>
<name>A0A6P0FG19_XANPE</name>
<dbReference type="RefSeq" id="WP_159442090.1">
    <property type="nucleotide sequence ID" value="NZ_CP116305.1"/>
</dbReference>
<sequence length="65" mass="7158">MNHTWSADFISDAPWAGSRLPSFNINDDLDSGSMKIEIDASLPSARIIRALDELIELRGAPRECA</sequence>
<dbReference type="PANTHER" id="PTHR47515">
    <property type="entry name" value="LOW CALCIUM RESPONSE LOCUS PROTEIN T"/>
    <property type="match status" value="1"/>
</dbReference>
<proteinExistence type="predicted"/>
<dbReference type="EMBL" id="JAAGYU010000026">
    <property type="protein sequence ID" value="NEL76190.1"/>
    <property type="molecule type" value="Genomic_DNA"/>
</dbReference>
<comment type="caution">
    <text evidence="1">The sequence shown here is derived from an EMBL/GenBank/DDBJ whole genome shotgun (WGS) entry which is preliminary data.</text>
</comment>
<evidence type="ECO:0000313" key="1">
    <source>
        <dbReference type="EMBL" id="NEL76190.1"/>
    </source>
</evidence>
<evidence type="ECO:0008006" key="3">
    <source>
        <dbReference type="Google" id="ProtNLM"/>
    </source>
</evidence>